<evidence type="ECO:0008006" key="3">
    <source>
        <dbReference type="Google" id="ProtNLM"/>
    </source>
</evidence>
<organism evidence="1 2">
    <name type="scientific">Stigmatella ashevillensis</name>
    <dbReference type="NCBI Taxonomy" id="2995309"/>
    <lineage>
        <taxon>Bacteria</taxon>
        <taxon>Pseudomonadati</taxon>
        <taxon>Myxococcota</taxon>
        <taxon>Myxococcia</taxon>
        <taxon>Myxococcales</taxon>
        <taxon>Cystobacterineae</taxon>
        <taxon>Archangiaceae</taxon>
        <taxon>Stigmatella</taxon>
    </lineage>
</organism>
<sequence>MNFPQCLLLLLMIPAFGCGPEYVVEEAGLARYFLDNQSSHALRIEWTGAPPAPTEPPNGQVVPGGTRRQFIEDGMFGGRPNPSNTFQSLALYRVDASSPDYLQEPIQNERWVEEIVDPGTYGIAHYTLNIRDEDLQP</sequence>
<dbReference type="Proteomes" id="UP001221838">
    <property type="component" value="Unassembled WGS sequence"/>
</dbReference>
<dbReference type="EMBL" id="JAQNDM010000002">
    <property type="protein sequence ID" value="MDC0708644.1"/>
    <property type="molecule type" value="Genomic_DNA"/>
</dbReference>
<name>A0ABT5D4P6_9BACT</name>
<protein>
    <recommendedName>
        <fullName evidence="3">Lipoprotein</fullName>
    </recommendedName>
</protein>
<evidence type="ECO:0000313" key="1">
    <source>
        <dbReference type="EMBL" id="MDC0708644.1"/>
    </source>
</evidence>
<comment type="caution">
    <text evidence="1">The sequence shown here is derived from an EMBL/GenBank/DDBJ whole genome shotgun (WGS) entry which is preliminary data.</text>
</comment>
<keyword evidence="2" id="KW-1185">Reference proteome</keyword>
<dbReference type="RefSeq" id="WP_272136595.1">
    <property type="nucleotide sequence ID" value="NZ_JAQNDM010000002.1"/>
</dbReference>
<proteinExistence type="predicted"/>
<reference evidence="1 2" key="1">
    <citation type="submission" date="2022-11" db="EMBL/GenBank/DDBJ databases">
        <title>Minimal conservation of predation-associated metabolite biosynthetic gene clusters underscores biosynthetic potential of Myxococcota including descriptions for ten novel species: Archangium lansinium sp. nov., Myxococcus landrumus sp. nov., Nannocystis bai.</title>
        <authorList>
            <person name="Ahearne A."/>
            <person name="Stevens C."/>
            <person name="Dowd S."/>
        </authorList>
    </citation>
    <scope>NUCLEOTIDE SEQUENCE [LARGE SCALE GENOMIC DNA]</scope>
    <source>
        <strain evidence="1 2">NCWAL01</strain>
    </source>
</reference>
<evidence type="ECO:0000313" key="2">
    <source>
        <dbReference type="Proteomes" id="UP001221838"/>
    </source>
</evidence>
<accession>A0ABT5D4P6</accession>
<gene>
    <name evidence="1" type="ORF">POL68_09205</name>
</gene>